<evidence type="ECO:0000256" key="12">
    <source>
        <dbReference type="SAM" id="Coils"/>
    </source>
</evidence>
<dbReference type="Proteomes" id="UP000271974">
    <property type="component" value="Unassembled WGS sequence"/>
</dbReference>
<evidence type="ECO:0000256" key="10">
    <source>
        <dbReference type="RuleBase" id="RU000405"/>
    </source>
</evidence>
<keyword evidence="5" id="KW-0547">Nucleotide-binding</keyword>
<dbReference type="PANTHER" id="PTHR11920">
    <property type="entry name" value="GUANYLYL CYCLASE"/>
    <property type="match status" value="1"/>
</dbReference>
<dbReference type="PANTHER" id="PTHR11920:SF501">
    <property type="entry name" value="GUANYLATE CYCLASE 32E"/>
    <property type="match status" value="1"/>
</dbReference>
<reference evidence="15 16" key="1">
    <citation type="submission" date="2019-01" db="EMBL/GenBank/DDBJ databases">
        <title>A draft genome assembly of the solar-powered sea slug Elysia chlorotica.</title>
        <authorList>
            <person name="Cai H."/>
            <person name="Li Q."/>
            <person name="Fang X."/>
            <person name="Li J."/>
            <person name="Curtis N.E."/>
            <person name="Altenburger A."/>
            <person name="Shibata T."/>
            <person name="Feng M."/>
            <person name="Maeda T."/>
            <person name="Schwartz J.A."/>
            <person name="Shigenobu S."/>
            <person name="Lundholm N."/>
            <person name="Nishiyama T."/>
            <person name="Yang H."/>
            <person name="Hasebe M."/>
            <person name="Li S."/>
            <person name="Pierce S.K."/>
            <person name="Wang J."/>
        </authorList>
    </citation>
    <scope>NUCLEOTIDE SEQUENCE [LARGE SCALE GENOMIC DNA]</scope>
    <source>
        <strain evidence="15">EC2010</strain>
        <tissue evidence="15">Whole organism of an adult</tissue>
    </source>
</reference>
<evidence type="ECO:0000256" key="5">
    <source>
        <dbReference type="ARBA" id="ARBA00022741"/>
    </source>
</evidence>
<dbReference type="AlphaFoldDB" id="A0A3S1BRG6"/>
<gene>
    <name evidence="15" type="ORF">EGW08_019100</name>
</gene>
<dbReference type="Pfam" id="PF00211">
    <property type="entry name" value="Guanylate_cyc"/>
    <property type="match status" value="1"/>
</dbReference>
<evidence type="ECO:0000256" key="2">
    <source>
        <dbReference type="ARBA" id="ARBA00012202"/>
    </source>
</evidence>
<dbReference type="GO" id="GO:0001653">
    <property type="term" value="F:peptide receptor activity"/>
    <property type="evidence" value="ECO:0007669"/>
    <property type="project" value="TreeGrafter"/>
</dbReference>
<dbReference type="Gene3D" id="1.10.510.10">
    <property type="entry name" value="Transferase(Phosphotransferase) domain 1"/>
    <property type="match status" value="1"/>
</dbReference>
<feature type="domain" description="Protein kinase" evidence="13">
    <location>
        <begin position="74"/>
        <end position="362"/>
    </location>
</feature>
<feature type="domain" description="Guanylate cyclase" evidence="14">
    <location>
        <begin position="434"/>
        <end position="563"/>
    </location>
</feature>
<organism evidence="15 16">
    <name type="scientific">Elysia chlorotica</name>
    <name type="common">Eastern emerald elysia</name>
    <name type="synonym">Sea slug</name>
    <dbReference type="NCBI Taxonomy" id="188477"/>
    <lineage>
        <taxon>Eukaryota</taxon>
        <taxon>Metazoa</taxon>
        <taxon>Spiralia</taxon>
        <taxon>Lophotrochozoa</taxon>
        <taxon>Mollusca</taxon>
        <taxon>Gastropoda</taxon>
        <taxon>Heterobranchia</taxon>
        <taxon>Euthyneura</taxon>
        <taxon>Panpulmonata</taxon>
        <taxon>Sacoglossa</taxon>
        <taxon>Placobranchoidea</taxon>
        <taxon>Plakobranchidae</taxon>
        <taxon>Elysia</taxon>
    </lineage>
</organism>
<evidence type="ECO:0000313" key="15">
    <source>
        <dbReference type="EMBL" id="RUS73138.1"/>
    </source>
</evidence>
<evidence type="ECO:0000256" key="3">
    <source>
        <dbReference type="ARBA" id="ARBA00022692"/>
    </source>
</evidence>
<sequence length="567" mass="64337">MLAAVIAFSLIFRWWRKEKALYETRWKIKYSVLDFDVSRGPLSQHFFPGQNVTADGLPELQDTSDNESCSSANTSLARRDNMLMIAQMFTLVARYRGDLVSVRKINKKSIKEDKILLKEMQMMKSLKHTNLATFYGACTEAPHVSVMWEYCSKGSLQDVLNNSDIRLDALFQFSIAVDIATGLQYLHNSELGVHGNLKASNCVIDSRWVAKLTDFGLRRFRKGEKRDEDASDDKHYSDLLWTAPEVLRAVLKSESHPRTKEADIYSLGIILKQVLCKNSAYSHELDAYTPLVMAITISEIVNKVAYPPEATPGVYMRPHIAEEFPEHTVLMLSFKRMIMTCWQEDPTVRPSIKRVISKMKKISPLKSSSVLDNMLALMERYSNRLEDLVSERTLQLEEEKRKTDMLLYRMLPRKVADDLKRGEHVQAEAFQCVTIYFSDIVGFTTLASESQPMEIVEMLNLLYSHFDNIISEFDVYKVETIGDAYMVVSGCPTLNESHASVMAQAALSLLDSVLNFVIPHRPDHQLRIRVGLNSGPVVAGVVGNTMPRYCLFGNTVNLASRMESQGL</sequence>
<dbReference type="InterPro" id="IPR011009">
    <property type="entry name" value="Kinase-like_dom_sf"/>
</dbReference>
<dbReference type="PROSITE" id="PS50125">
    <property type="entry name" value="GUANYLATE_CYCLASE_2"/>
    <property type="match status" value="1"/>
</dbReference>
<dbReference type="GO" id="GO:0004383">
    <property type="term" value="F:guanylate cyclase activity"/>
    <property type="evidence" value="ECO:0007669"/>
    <property type="project" value="UniProtKB-EC"/>
</dbReference>
<dbReference type="Gene3D" id="3.30.70.1230">
    <property type="entry name" value="Nucleotide cyclase"/>
    <property type="match status" value="1"/>
</dbReference>
<dbReference type="GO" id="GO:0035556">
    <property type="term" value="P:intracellular signal transduction"/>
    <property type="evidence" value="ECO:0007669"/>
    <property type="project" value="InterPro"/>
</dbReference>
<keyword evidence="12" id="KW-0175">Coiled coil</keyword>
<dbReference type="Pfam" id="PF07701">
    <property type="entry name" value="HNOBA"/>
    <property type="match status" value="1"/>
</dbReference>
<accession>A0A3S1BRG6</accession>
<dbReference type="OrthoDB" id="1890790at2759"/>
<dbReference type="Pfam" id="PF00069">
    <property type="entry name" value="Pkinase"/>
    <property type="match status" value="1"/>
</dbReference>
<dbReference type="InterPro" id="IPR001054">
    <property type="entry name" value="A/G_cyclase"/>
</dbReference>
<evidence type="ECO:0000256" key="11">
    <source>
        <dbReference type="RuleBase" id="RU003431"/>
    </source>
</evidence>
<keyword evidence="6" id="KW-1133">Transmembrane helix</keyword>
<comment type="subcellular location">
    <subcellularLocation>
        <location evidence="1">Membrane</location>
        <topology evidence="1">Single-pass type I membrane protein</topology>
    </subcellularLocation>
</comment>
<dbReference type="InterPro" id="IPR050401">
    <property type="entry name" value="Cyclic_nucleotide_synthase"/>
</dbReference>
<dbReference type="PROSITE" id="PS00452">
    <property type="entry name" value="GUANYLATE_CYCLASE_1"/>
    <property type="match status" value="1"/>
</dbReference>
<dbReference type="GO" id="GO:0005886">
    <property type="term" value="C:plasma membrane"/>
    <property type="evidence" value="ECO:0007669"/>
    <property type="project" value="TreeGrafter"/>
</dbReference>
<evidence type="ECO:0000256" key="4">
    <source>
        <dbReference type="ARBA" id="ARBA00022729"/>
    </source>
</evidence>
<dbReference type="EMBL" id="RQTK01000973">
    <property type="protein sequence ID" value="RUS73138.1"/>
    <property type="molecule type" value="Genomic_DNA"/>
</dbReference>
<evidence type="ECO:0000313" key="16">
    <source>
        <dbReference type="Proteomes" id="UP000271974"/>
    </source>
</evidence>
<dbReference type="InterPro" id="IPR018297">
    <property type="entry name" value="A/G_cyclase_CS"/>
</dbReference>
<feature type="non-terminal residue" evidence="15">
    <location>
        <position position="567"/>
    </location>
</feature>
<evidence type="ECO:0000256" key="9">
    <source>
        <dbReference type="ARBA" id="ARBA00023293"/>
    </source>
</evidence>
<keyword evidence="3" id="KW-0812">Transmembrane</keyword>
<keyword evidence="4" id="KW-0732">Signal</keyword>
<proteinExistence type="inferred from homology"/>
<dbReference type="STRING" id="188477.A0A3S1BRG6"/>
<dbReference type="EC" id="4.6.1.2" evidence="2 11"/>
<name>A0A3S1BRG6_ELYCH</name>
<dbReference type="SUPFAM" id="SSF56112">
    <property type="entry name" value="Protein kinase-like (PK-like)"/>
    <property type="match status" value="1"/>
</dbReference>
<feature type="coiled-coil region" evidence="12">
    <location>
        <begin position="371"/>
        <end position="398"/>
    </location>
</feature>
<dbReference type="SMART" id="SM00044">
    <property type="entry name" value="CYCc"/>
    <property type="match status" value="1"/>
</dbReference>
<dbReference type="FunFam" id="3.30.70.1230:FF:000030">
    <property type="entry name" value="Si:ch211-215j19.12"/>
    <property type="match status" value="1"/>
</dbReference>
<keyword evidence="16" id="KW-1185">Reference proteome</keyword>
<comment type="similarity">
    <text evidence="10">Belongs to the adenylyl cyclase class-4/guanylyl cyclase family.</text>
</comment>
<dbReference type="PROSITE" id="PS50011">
    <property type="entry name" value="PROTEIN_KINASE_DOM"/>
    <property type="match status" value="1"/>
</dbReference>
<keyword evidence="9 11" id="KW-0141">cGMP biosynthesis</keyword>
<dbReference type="InterPro" id="IPR029787">
    <property type="entry name" value="Nucleotide_cyclase"/>
</dbReference>
<dbReference type="InterPro" id="IPR011645">
    <property type="entry name" value="HNOB_dom_associated"/>
</dbReference>
<keyword evidence="7" id="KW-0472">Membrane</keyword>
<evidence type="ECO:0000256" key="1">
    <source>
        <dbReference type="ARBA" id="ARBA00004479"/>
    </source>
</evidence>
<dbReference type="GO" id="GO:0004016">
    <property type="term" value="F:adenylate cyclase activity"/>
    <property type="evidence" value="ECO:0007669"/>
    <property type="project" value="TreeGrafter"/>
</dbReference>
<evidence type="ECO:0000256" key="6">
    <source>
        <dbReference type="ARBA" id="ARBA00022989"/>
    </source>
</evidence>
<keyword evidence="8 10" id="KW-0456">Lyase</keyword>
<dbReference type="GO" id="GO:0007168">
    <property type="term" value="P:receptor guanylyl cyclase signaling pathway"/>
    <property type="evidence" value="ECO:0007669"/>
    <property type="project" value="TreeGrafter"/>
</dbReference>
<evidence type="ECO:0000259" key="14">
    <source>
        <dbReference type="PROSITE" id="PS50125"/>
    </source>
</evidence>
<protein>
    <recommendedName>
        <fullName evidence="2 11">Guanylate cyclase</fullName>
        <ecNumber evidence="2 11">4.6.1.2</ecNumber>
    </recommendedName>
</protein>
<evidence type="ECO:0000256" key="7">
    <source>
        <dbReference type="ARBA" id="ARBA00023136"/>
    </source>
</evidence>
<evidence type="ECO:0000259" key="13">
    <source>
        <dbReference type="PROSITE" id="PS50011"/>
    </source>
</evidence>
<comment type="catalytic activity">
    <reaction evidence="11">
        <text>GTP = 3',5'-cyclic GMP + diphosphate</text>
        <dbReference type="Rhea" id="RHEA:13665"/>
        <dbReference type="ChEBI" id="CHEBI:33019"/>
        <dbReference type="ChEBI" id="CHEBI:37565"/>
        <dbReference type="ChEBI" id="CHEBI:57746"/>
        <dbReference type="EC" id="4.6.1.2"/>
    </reaction>
</comment>
<dbReference type="SUPFAM" id="SSF55073">
    <property type="entry name" value="Nucleotide cyclase"/>
    <property type="match status" value="1"/>
</dbReference>
<evidence type="ECO:0000256" key="8">
    <source>
        <dbReference type="ARBA" id="ARBA00023239"/>
    </source>
</evidence>
<comment type="caution">
    <text evidence="15">The sequence shown here is derived from an EMBL/GenBank/DDBJ whole genome shotgun (WGS) entry which is preliminary data.</text>
</comment>
<dbReference type="GO" id="GO:0005524">
    <property type="term" value="F:ATP binding"/>
    <property type="evidence" value="ECO:0007669"/>
    <property type="project" value="InterPro"/>
</dbReference>
<dbReference type="GO" id="GO:0004672">
    <property type="term" value="F:protein kinase activity"/>
    <property type="evidence" value="ECO:0007669"/>
    <property type="project" value="InterPro"/>
</dbReference>
<dbReference type="CDD" id="cd07302">
    <property type="entry name" value="CHD"/>
    <property type="match status" value="1"/>
</dbReference>
<dbReference type="InterPro" id="IPR000719">
    <property type="entry name" value="Prot_kinase_dom"/>
</dbReference>